<keyword evidence="1" id="KW-0732">Signal</keyword>
<dbReference type="InterPro" id="IPR036179">
    <property type="entry name" value="Ig-like_dom_sf"/>
</dbReference>
<dbReference type="GO" id="GO:0007156">
    <property type="term" value="P:homophilic cell adhesion via plasma membrane adhesion molecules"/>
    <property type="evidence" value="ECO:0007669"/>
    <property type="project" value="TreeGrafter"/>
</dbReference>
<evidence type="ECO:0000313" key="6">
    <source>
        <dbReference type="Proteomes" id="UP000085678"/>
    </source>
</evidence>
<feature type="domain" description="Ig-like" evidence="5">
    <location>
        <begin position="13"/>
        <end position="86"/>
    </location>
</feature>
<feature type="transmembrane region" description="Helical" evidence="4">
    <location>
        <begin position="111"/>
        <end position="132"/>
    </location>
</feature>
<protein>
    <submittedName>
        <fullName evidence="7">Leucine-rich repeats and immunoglobulin-like domains protein 3</fullName>
    </submittedName>
</protein>
<dbReference type="Pfam" id="PF13927">
    <property type="entry name" value="Ig_3"/>
    <property type="match status" value="1"/>
</dbReference>
<dbReference type="InterPro" id="IPR003599">
    <property type="entry name" value="Ig_sub"/>
</dbReference>
<evidence type="ECO:0000256" key="3">
    <source>
        <dbReference type="SAM" id="MobiDB-lite"/>
    </source>
</evidence>
<dbReference type="InterPro" id="IPR050958">
    <property type="entry name" value="Cell_Adh-Cytoskel_Orgn"/>
</dbReference>
<dbReference type="GeneID" id="106178284"/>
<keyword evidence="6" id="KW-1185">Reference proteome</keyword>
<dbReference type="InParanoid" id="A0A1S3K2J6"/>
<keyword evidence="4" id="KW-0812">Transmembrane</keyword>
<dbReference type="InterPro" id="IPR007110">
    <property type="entry name" value="Ig-like_dom"/>
</dbReference>
<gene>
    <name evidence="7" type="primary">LOC106178284</name>
</gene>
<proteinExistence type="predicted"/>
<sequence>MNKKGDIPVTKVGETTVLECLAAGSLKPKLLTWLKNDKPLGVTERHFFTANNQLLVIVQTRPEDAGRYTCEMSNTLGMERGTSQLTVINLESPSRGNNGGGLDDESTTTGIIIIAVVCCVVGTSLVWVIIIYQTRKRSDTYSSTPTDETTLPGDLTPYNPSDEERESSKSDQFLEYQGHVLPMFQSHPRYAKCGSNAL</sequence>
<dbReference type="GO" id="GO:0008046">
    <property type="term" value="F:axon guidance receptor activity"/>
    <property type="evidence" value="ECO:0007669"/>
    <property type="project" value="TreeGrafter"/>
</dbReference>
<accession>A0A1S3K2J6</accession>
<organism evidence="6 7">
    <name type="scientific">Lingula anatina</name>
    <name type="common">Brachiopod</name>
    <name type="synonym">Lingula unguis</name>
    <dbReference type="NCBI Taxonomy" id="7574"/>
    <lineage>
        <taxon>Eukaryota</taxon>
        <taxon>Metazoa</taxon>
        <taxon>Spiralia</taxon>
        <taxon>Lophotrochozoa</taxon>
        <taxon>Brachiopoda</taxon>
        <taxon>Linguliformea</taxon>
        <taxon>Lingulata</taxon>
        <taxon>Lingulida</taxon>
        <taxon>Linguloidea</taxon>
        <taxon>Lingulidae</taxon>
        <taxon>Lingula</taxon>
    </lineage>
</organism>
<evidence type="ECO:0000256" key="2">
    <source>
        <dbReference type="ARBA" id="ARBA00023157"/>
    </source>
</evidence>
<evidence type="ECO:0000259" key="5">
    <source>
        <dbReference type="PROSITE" id="PS50835"/>
    </source>
</evidence>
<dbReference type="GO" id="GO:0005886">
    <property type="term" value="C:plasma membrane"/>
    <property type="evidence" value="ECO:0007669"/>
    <property type="project" value="TreeGrafter"/>
</dbReference>
<dbReference type="GO" id="GO:0043025">
    <property type="term" value="C:neuronal cell body"/>
    <property type="evidence" value="ECO:0007669"/>
    <property type="project" value="TreeGrafter"/>
</dbReference>
<dbReference type="AlphaFoldDB" id="A0A1S3K2J6"/>
<dbReference type="FunFam" id="2.60.40.10:FF:000161">
    <property type="entry name" value="Leucine rich repeats and immunoglobulin like domains 2"/>
    <property type="match status" value="1"/>
</dbReference>
<dbReference type="SMART" id="SM00409">
    <property type="entry name" value="IG"/>
    <property type="match status" value="1"/>
</dbReference>
<evidence type="ECO:0000256" key="4">
    <source>
        <dbReference type="SAM" id="Phobius"/>
    </source>
</evidence>
<dbReference type="KEGG" id="lak:106178284"/>
<keyword evidence="4" id="KW-0472">Membrane</keyword>
<dbReference type="Gene3D" id="2.60.40.10">
    <property type="entry name" value="Immunoglobulins"/>
    <property type="match status" value="1"/>
</dbReference>
<dbReference type="PROSITE" id="PS50835">
    <property type="entry name" value="IG_LIKE"/>
    <property type="match status" value="1"/>
</dbReference>
<reference evidence="7" key="1">
    <citation type="submission" date="2025-08" db="UniProtKB">
        <authorList>
            <consortium name="RefSeq"/>
        </authorList>
    </citation>
    <scope>IDENTIFICATION</scope>
    <source>
        <tissue evidence="7">Gonads</tissue>
    </source>
</reference>
<dbReference type="STRING" id="7574.A0A1S3K2J6"/>
<dbReference type="InterPro" id="IPR013783">
    <property type="entry name" value="Ig-like_fold"/>
</dbReference>
<dbReference type="GO" id="GO:0050808">
    <property type="term" value="P:synapse organization"/>
    <property type="evidence" value="ECO:0007669"/>
    <property type="project" value="TreeGrafter"/>
</dbReference>
<keyword evidence="4" id="KW-1133">Transmembrane helix</keyword>
<dbReference type="OrthoDB" id="6159398at2759"/>
<dbReference type="CDD" id="cd00096">
    <property type="entry name" value="Ig"/>
    <property type="match status" value="1"/>
</dbReference>
<evidence type="ECO:0000313" key="7">
    <source>
        <dbReference type="RefSeq" id="XP_013416860.1"/>
    </source>
</evidence>
<keyword evidence="2" id="KW-1015">Disulfide bond</keyword>
<dbReference type="RefSeq" id="XP_013416860.1">
    <property type="nucleotide sequence ID" value="XM_013561406.1"/>
</dbReference>
<dbReference type="InterPro" id="IPR003598">
    <property type="entry name" value="Ig_sub2"/>
</dbReference>
<dbReference type="SUPFAM" id="SSF48726">
    <property type="entry name" value="Immunoglobulin"/>
    <property type="match status" value="1"/>
</dbReference>
<feature type="region of interest" description="Disordered" evidence="3">
    <location>
        <begin position="139"/>
        <end position="170"/>
    </location>
</feature>
<dbReference type="SMART" id="SM00408">
    <property type="entry name" value="IGc2"/>
    <property type="match status" value="1"/>
</dbReference>
<dbReference type="PANTHER" id="PTHR45080">
    <property type="entry name" value="CONTACTIN 5"/>
    <property type="match status" value="1"/>
</dbReference>
<dbReference type="GO" id="GO:0030424">
    <property type="term" value="C:axon"/>
    <property type="evidence" value="ECO:0007669"/>
    <property type="project" value="TreeGrafter"/>
</dbReference>
<dbReference type="Proteomes" id="UP000085678">
    <property type="component" value="Unplaced"/>
</dbReference>
<feature type="compositionally biased region" description="Polar residues" evidence="3">
    <location>
        <begin position="140"/>
        <end position="149"/>
    </location>
</feature>
<dbReference type="PANTHER" id="PTHR45080:SF8">
    <property type="entry name" value="IG-LIKE DOMAIN-CONTAINING PROTEIN"/>
    <property type="match status" value="1"/>
</dbReference>
<name>A0A1S3K2J6_LINAN</name>
<evidence type="ECO:0000256" key="1">
    <source>
        <dbReference type="ARBA" id="ARBA00022729"/>
    </source>
</evidence>